<dbReference type="Pfam" id="PF12730">
    <property type="entry name" value="ABC2_membrane_4"/>
    <property type="match status" value="1"/>
</dbReference>
<feature type="transmembrane region" description="Helical" evidence="1">
    <location>
        <begin position="228"/>
        <end position="249"/>
    </location>
</feature>
<keyword evidence="1" id="KW-0812">Transmembrane</keyword>
<feature type="transmembrane region" description="Helical" evidence="1">
    <location>
        <begin position="56"/>
        <end position="75"/>
    </location>
</feature>
<proteinExistence type="predicted"/>
<keyword evidence="3" id="KW-1185">Reference proteome</keyword>
<evidence type="ECO:0000256" key="1">
    <source>
        <dbReference type="SAM" id="Phobius"/>
    </source>
</evidence>
<organism evidence="2 3">
    <name type="scientific">Actinokineospora fastidiosa</name>
    <dbReference type="NCBI Taxonomy" id="1816"/>
    <lineage>
        <taxon>Bacteria</taxon>
        <taxon>Bacillati</taxon>
        <taxon>Actinomycetota</taxon>
        <taxon>Actinomycetes</taxon>
        <taxon>Pseudonocardiales</taxon>
        <taxon>Pseudonocardiaceae</taxon>
        <taxon>Actinokineospora</taxon>
    </lineage>
</organism>
<feature type="transmembrane region" description="Helical" evidence="1">
    <location>
        <begin position="96"/>
        <end position="121"/>
    </location>
</feature>
<feature type="transmembrane region" description="Helical" evidence="1">
    <location>
        <begin position="18"/>
        <end position="36"/>
    </location>
</feature>
<protein>
    <submittedName>
        <fullName evidence="2">ABC transporter permease</fullName>
    </submittedName>
</protein>
<dbReference type="AlphaFoldDB" id="A0A918G661"/>
<dbReference type="PANTHER" id="PTHR37305:SF1">
    <property type="entry name" value="MEMBRANE PROTEIN"/>
    <property type="match status" value="1"/>
</dbReference>
<evidence type="ECO:0000313" key="2">
    <source>
        <dbReference type="EMBL" id="GGS19588.1"/>
    </source>
</evidence>
<keyword evidence="1" id="KW-1133">Transmembrane helix</keyword>
<sequence length="254" mass="26909">MTLLAVERLKLFTTRSPWWSMLAALVVTIGFAALMAGTSDDTAPMDLAATQFGYNFGVVVVMVMAALAVTTEYRFSTIRATFLAVPNRTAALLAKTAVVATLGALIGAVAAFGSWGIATLITPEADLALDSPYAWRAVAGVALVYFFSAVIAVAVGTFIRHSAGAISALLIYSQLVESLVQLIPNVGDDIYKWLPFNVANNFVTGDPDPSARPVEFGPPPSTAELSPWWSLAYFAGFALVLLILSIVSANKRDA</sequence>
<reference evidence="2" key="2">
    <citation type="submission" date="2020-09" db="EMBL/GenBank/DDBJ databases">
        <authorList>
            <person name="Sun Q."/>
            <person name="Ohkuma M."/>
        </authorList>
    </citation>
    <scope>NUCLEOTIDE SEQUENCE</scope>
    <source>
        <strain evidence="2">JCM 3276</strain>
    </source>
</reference>
<comment type="caution">
    <text evidence="2">The sequence shown here is derived from an EMBL/GenBank/DDBJ whole genome shotgun (WGS) entry which is preliminary data.</text>
</comment>
<evidence type="ECO:0000313" key="3">
    <source>
        <dbReference type="Proteomes" id="UP000660680"/>
    </source>
</evidence>
<accession>A0A918G661</accession>
<feature type="transmembrane region" description="Helical" evidence="1">
    <location>
        <begin position="133"/>
        <end position="156"/>
    </location>
</feature>
<keyword evidence="1" id="KW-0472">Membrane</keyword>
<dbReference type="PANTHER" id="PTHR37305">
    <property type="entry name" value="INTEGRAL MEMBRANE PROTEIN-RELATED"/>
    <property type="match status" value="1"/>
</dbReference>
<dbReference type="Proteomes" id="UP000660680">
    <property type="component" value="Unassembled WGS sequence"/>
</dbReference>
<reference evidence="2" key="1">
    <citation type="journal article" date="2014" name="Int. J. Syst. Evol. Microbiol.">
        <title>Complete genome sequence of Corynebacterium casei LMG S-19264T (=DSM 44701T), isolated from a smear-ripened cheese.</title>
        <authorList>
            <consortium name="US DOE Joint Genome Institute (JGI-PGF)"/>
            <person name="Walter F."/>
            <person name="Albersmeier A."/>
            <person name="Kalinowski J."/>
            <person name="Ruckert C."/>
        </authorList>
    </citation>
    <scope>NUCLEOTIDE SEQUENCE</scope>
    <source>
        <strain evidence="2">JCM 3276</strain>
    </source>
</reference>
<dbReference type="EMBL" id="BMRB01000001">
    <property type="protein sequence ID" value="GGS19588.1"/>
    <property type="molecule type" value="Genomic_DNA"/>
</dbReference>
<dbReference type="RefSeq" id="WP_189209077.1">
    <property type="nucleotide sequence ID" value="NZ_BMRB01000001.1"/>
</dbReference>
<gene>
    <name evidence="2" type="ORF">GCM10010171_10230</name>
</gene>
<name>A0A918G661_9PSEU</name>
<feature type="transmembrane region" description="Helical" evidence="1">
    <location>
        <begin position="163"/>
        <end position="183"/>
    </location>
</feature>